<dbReference type="InterPro" id="IPR052509">
    <property type="entry name" value="Metal_resp_DNA-bind_regulator"/>
</dbReference>
<dbReference type="EMBL" id="DXFX01000110">
    <property type="protein sequence ID" value="HIX08501.1"/>
    <property type="molecule type" value="Genomic_DNA"/>
</dbReference>
<protein>
    <submittedName>
        <fullName evidence="4">Helix-turn-helix transcriptional regulator</fullName>
    </submittedName>
</protein>
<feature type="region of interest" description="Disordered" evidence="1">
    <location>
        <begin position="360"/>
        <end position="409"/>
    </location>
</feature>
<comment type="caution">
    <text evidence="4">The sequence shown here is derived from an EMBL/GenBank/DDBJ whole genome shotgun (WGS) entry which is preliminary data.</text>
</comment>
<dbReference type="InterPro" id="IPR011991">
    <property type="entry name" value="ArsR-like_HTH"/>
</dbReference>
<feature type="compositionally biased region" description="Basic and acidic residues" evidence="1">
    <location>
        <begin position="266"/>
        <end position="276"/>
    </location>
</feature>
<feature type="transmembrane region" description="Helical" evidence="2">
    <location>
        <begin position="523"/>
        <end position="547"/>
    </location>
</feature>
<feature type="transmembrane region" description="Helical" evidence="2">
    <location>
        <begin position="559"/>
        <end position="580"/>
    </location>
</feature>
<name>A0A9D2AGC3_9FIRM</name>
<dbReference type="InterPro" id="IPR005149">
    <property type="entry name" value="Tscrpt_reg_PadR_N"/>
</dbReference>
<evidence type="ECO:0000256" key="1">
    <source>
        <dbReference type="SAM" id="MobiDB-lite"/>
    </source>
</evidence>
<dbReference type="Pfam" id="PF03551">
    <property type="entry name" value="PadR"/>
    <property type="match status" value="1"/>
</dbReference>
<feature type="compositionally biased region" description="Low complexity" evidence="1">
    <location>
        <begin position="222"/>
        <end position="246"/>
    </location>
</feature>
<proteinExistence type="predicted"/>
<dbReference type="Proteomes" id="UP000824204">
    <property type="component" value="Unassembled WGS sequence"/>
</dbReference>
<evidence type="ECO:0000259" key="3">
    <source>
        <dbReference type="Pfam" id="PF03551"/>
    </source>
</evidence>
<organism evidence="4 5">
    <name type="scientific">Candidatus Borkfalkia faecipullorum</name>
    <dbReference type="NCBI Taxonomy" id="2838510"/>
    <lineage>
        <taxon>Bacteria</taxon>
        <taxon>Bacillati</taxon>
        <taxon>Bacillota</taxon>
        <taxon>Clostridia</taxon>
        <taxon>Christensenellales</taxon>
        <taxon>Christensenellaceae</taxon>
        <taxon>Candidatus Borkfalkia</taxon>
    </lineage>
</organism>
<feature type="transmembrane region" description="Helical" evidence="2">
    <location>
        <begin position="456"/>
        <end position="476"/>
    </location>
</feature>
<reference evidence="4" key="1">
    <citation type="journal article" date="2021" name="PeerJ">
        <title>Extensive microbial diversity within the chicken gut microbiome revealed by metagenomics and culture.</title>
        <authorList>
            <person name="Gilroy R."/>
            <person name="Ravi A."/>
            <person name="Getino M."/>
            <person name="Pursley I."/>
            <person name="Horton D.L."/>
            <person name="Alikhan N.F."/>
            <person name="Baker D."/>
            <person name="Gharbi K."/>
            <person name="Hall N."/>
            <person name="Watson M."/>
            <person name="Adriaenssens E.M."/>
            <person name="Foster-Nyarko E."/>
            <person name="Jarju S."/>
            <person name="Secka A."/>
            <person name="Antonio M."/>
            <person name="Oren A."/>
            <person name="Chaudhuri R.R."/>
            <person name="La Ragione R."/>
            <person name="Hildebrand F."/>
            <person name="Pallen M.J."/>
        </authorList>
    </citation>
    <scope>NUCLEOTIDE SEQUENCE</scope>
    <source>
        <strain evidence="4">811</strain>
    </source>
</reference>
<feature type="transmembrane region" description="Helical" evidence="2">
    <location>
        <begin position="488"/>
        <end position="511"/>
    </location>
</feature>
<dbReference type="PANTHER" id="PTHR33169:SF25">
    <property type="entry name" value="DNA-BINDING PROTEIN YIZB-RELATED"/>
    <property type="match status" value="1"/>
</dbReference>
<feature type="compositionally biased region" description="Basic and acidic residues" evidence="1">
    <location>
        <begin position="247"/>
        <end position="259"/>
    </location>
</feature>
<dbReference type="SUPFAM" id="SSF46785">
    <property type="entry name" value="Winged helix' DNA-binding domain"/>
    <property type="match status" value="1"/>
</dbReference>
<dbReference type="AlphaFoldDB" id="A0A9D2AGC3"/>
<evidence type="ECO:0000313" key="4">
    <source>
        <dbReference type="EMBL" id="HIX08501.1"/>
    </source>
</evidence>
<sequence>MEPEDTNEKQQENAENASSISSDLIRGHINTIILRMLYDGDKYGYEIINEIEEKSKGQYTLKQPTLYSALKRLESQDYVTSYWGGASSGGRRKYFQITDKGKAVVEHNRAEWEYSRTVIDSLISERDYDFSNPPPSSSVDFQILKKSTSRVPVSYAEEDDGIELMDTSPDYASEKAKDEAEEVSSSAPAQEQEEPAAEEVAAAPAQEQAAEPVHEEVQPTQAAAAESAASATISQPAEAAAPAQPEQVRETQEERERPAEPIPLTEAEKQRIHENYRALIGNEEDATSHYYAHVTKDRTEESEQDNDYDQYAQDGYSDEYAQDDYYASSPSAADMMYASKSPAERNYKDLLNKLYDSSNSQEEYYEEMEQQAMQPQQAEPPAAEQQVPPPYEQPPQAEQEAPAQTVRPAGNTASNIEFYDVEERAQKDGLRVTTTNGSRNRTSSKNIGNTFNKGKALFLTAVYVFIVMLAECIISHCLRNQLETGTLYILLPYLATFVMLGIFLFLYLNGYGKNSRKSQSRTYISASLIIFADIVLVIVVIAYLVIYFGNTTLPTWIQIVKYAIFPIIFCFNLPLFAILYRVNCNKQ</sequence>
<gene>
    <name evidence="4" type="ORF">H9741_08530</name>
</gene>
<feature type="compositionally biased region" description="Low complexity" evidence="1">
    <location>
        <begin position="370"/>
        <end position="386"/>
    </location>
</feature>
<feature type="compositionally biased region" description="Low complexity" evidence="1">
    <location>
        <begin position="198"/>
        <end position="211"/>
    </location>
</feature>
<feature type="compositionally biased region" description="Low complexity" evidence="1">
    <location>
        <begin position="394"/>
        <end position="404"/>
    </location>
</feature>
<feature type="region of interest" description="Disordered" evidence="1">
    <location>
        <begin position="171"/>
        <end position="327"/>
    </location>
</feature>
<dbReference type="InterPro" id="IPR036388">
    <property type="entry name" value="WH-like_DNA-bd_sf"/>
</dbReference>
<reference evidence="4" key="2">
    <citation type="submission" date="2021-04" db="EMBL/GenBank/DDBJ databases">
        <authorList>
            <person name="Gilroy R."/>
        </authorList>
    </citation>
    <scope>NUCLEOTIDE SEQUENCE</scope>
    <source>
        <strain evidence="4">811</strain>
    </source>
</reference>
<dbReference type="InterPro" id="IPR036390">
    <property type="entry name" value="WH_DNA-bd_sf"/>
</dbReference>
<keyword evidence="2" id="KW-0812">Transmembrane</keyword>
<feature type="domain" description="Transcription regulator PadR N-terminal" evidence="3">
    <location>
        <begin position="33"/>
        <end position="106"/>
    </location>
</feature>
<dbReference type="Gene3D" id="1.10.10.10">
    <property type="entry name" value="Winged helix-like DNA-binding domain superfamily/Winged helix DNA-binding domain"/>
    <property type="match status" value="1"/>
</dbReference>
<dbReference type="PANTHER" id="PTHR33169">
    <property type="entry name" value="PADR-FAMILY TRANSCRIPTIONAL REGULATOR"/>
    <property type="match status" value="1"/>
</dbReference>
<evidence type="ECO:0000313" key="5">
    <source>
        <dbReference type="Proteomes" id="UP000824204"/>
    </source>
</evidence>
<evidence type="ECO:0000256" key="2">
    <source>
        <dbReference type="SAM" id="Phobius"/>
    </source>
</evidence>
<keyword evidence="2" id="KW-0472">Membrane</keyword>
<dbReference type="CDD" id="cd00090">
    <property type="entry name" value="HTH_ARSR"/>
    <property type="match status" value="1"/>
</dbReference>
<keyword evidence="2" id="KW-1133">Transmembrane helix</keyword>
<accession>A0A9D2AGC3</accession>